<protein>
    <submittedName>
        <fullName evidence="1">Uncharacterized protein</fullName>
    </submittedName>
</protein>
<dbReference type="EMBL" id="CAAKNF010000001">
    <property type="protein sequence ID" value="VIO99725.1"/>
    <property type="molecule type" value="Genomic_DNA"/>
</dbReference>
<gene>
    <name evidence="1" type="primary">Bm10776</name>
    <name evidence="1" type="ORF">BM_BM10776</name>
</gene>
<dbReference type="RefSeq" id="XP_042938616.1">
    <property type="nucleotide sequence ID" value="XM_043082682.1"/>
</dbReference>
<dbReference type="GeneID" id="66057500"/>
<name>A0A4E9FS21_BRUMA</name>
<organism evidence="1">
    <name type="scientific">Brugia malayi</name>
    <name type="common">Filarial nematode worm</name>
    <dbReference type="NCBI Taxonomy" id="6279"/>
    <lineage>
        <taxon>Eukaryota</taxon>
        <taxon>Metazoa</taxon>
        <taxon>Ecdysozoa</taxon>
        <taxon>Nematoda</taxon>
        <taxon>Chromadorea</taxon>
        <taxon>Rhabditida</taxon>
        <taxon>Spirurina</taxon>
        <taxon>Spiruromorpha</taxon>
        <taxon>Filarioidea</taxon>
        <taxon>Onchocercidae</taxon>
        <taxon>Brugia</taxon>
    </lineage>
</organism>
<feature type="non-terminal residue" evidence="1">
    <location>
        <position position="81"/>
    </location>
</feature>
<sequence>MRGLIEIGGAAGGLTGAEVFGAKVVWCKSGLILEGGATEERERERERRRKKTYHFILDMKVKNMKSRKKEGEREREREREI</sequence>
<reference evidence="1" key="1">
    <citation type="submission" date="2019-04" db="EMBL/GenBank/DDBJ databases">
        <authorList>
            <person name="Howe K."/>
            <person name="Paulini M."/>
            <person name="Williams G."/>
        </authorList>
    </citation>
    <scope>NUCLEOTIDE SEQUENCE [LARGE SCALE GENOMIC DNA]</scope>
    <source>
        <strain evidence="1">FR3</strain>
    </source>
</reference>
<dbReference type="AlphaFoldDB" id="A0A4E9FS21"/>
<dbReference type="CTD" id="66057500"/>
<accession>A0A4E9FS21</accession>
<evidence type="ECO:0000313" key="1">
    <source>
        <dbReference type="EMBL" id="VIO99725.1"/>
    </source>
</evidence>
<proteinExistence type="predicted"/>